<evidence type="ECO:0008006" key="3">
    <source>
        <dbReference type="Google" id="ProtNLM"/>
    </source>
</evidence>
<dbReference type="AlphaFoldDB" id="A0AAN1QN67"/>
<dbReference type="RefSeq" id="WP_208676701.1">
    <property type="nucleotide sequence ID" value="NZ_CP030139.2"/>
</dbReference>
<dbReference type="EMBL" id="CP030139">
    <property type="protein sequence ID" value="AZB72444.1"/>
    <property type="molecule type" value="Genomic_DNA"/>
</dbReference>
<name>A0AAN1QN67_SYNEL</name>
<evidence type="ECO:0000313" key="2">
    <source>
        <dbReference type="Proteomes" id="UP000267249"/>
    </source>
</evidence>
<dbReference type="Proteomes" id="UP000267249">
    <property type="component" value="Chromosome"/>
</dbReference>
<gene>
    <name evidence="1" type="ORF">DOP62_06665</name>
</gene>
<reference evidence="1 2" key="1">
    <citation type="journal article" date="2018" name="Sci. Rep.">
        <title>Genome Features and Biochemical Characteristics of a Robust, Fast Growing and Naturally Transformable Cyanobacterium Synechococcus elongatus PCC 11801 Isolated from India.</title>
        <authorList>
            <person name="Jaiswal D."/>
            <person name="Sengupta A."/>
            <person name="Sohoni S."/>
            <person name="Sengupta S."/>
            <person name="Phadnavis A.G."/>
            <person name="Pakrasi H.B."/>
            <person name="Wangikar P.P."/>
        </authorList>
    </citation>
    <scope>NUCLEOTIDE SEQUENCE [LARGE SCALE GENOMIC DNA]</scope>
    <source>
        <strain evidence="1 2">PCC 11801</strain>
    </source>
</reference>
<protein>
    <recommendedName>
        <fullName evidence="3">DUF1837 domain-containing protein</fullName>
    </recommendedName>
</protein>
<sequence>MFCNWFAINKREPCPYNFLVEDITESSQPNLADPDDSILDDFAKYLLTAHADPEMIKNECTILLKDLEDVDLPIIKEEIEQKIFQKYAEEEVLPVRTSGFKGLAWFGNFGEILSSLILIKFQGFSSPIYKLRYREKTSWAMKLTDFCLIKNCERLAKPLICYGEVKTKSSHFDADLGIQGHDSLIKDDALEDPEILKFFCKMLYSREKFDEADFFSKIRLGKIAYDKHFYLFLVHEKQTWSDEILDKLNTHSIDERLENFCVSVVLIQELRKIIDESYARAWKGVREIVNG</sequence>
<organism evidence="1 2">
    <name type="scientific">Synechococcus elongatus PCC 11801</name>
    <dbReference type="NCBI Taxonomy" id="2219813"/>
    <lineage>
        <taxon>Bacteria</taxon>
        <taxon>Bacillati</taxon>
        <taxon>Cyanobacteriota</taxon>
        <taxon>Cyanophyceae</taxon>
        <taxon>Synechococcales</taxon>
        <taxon>Synechococcaceae</taxon>
        <taxon>Synechococcus</taxon>
    </lineage>
</organism>
<evidence type="ECO:0000313" key="1">
    <source>
        <dbReference type="EMBL" id="AZB72444.1"/>
    </source>
</evidence>
<accession>A0AAN1QN67</accession>
<proteinExistence type="predicted"/>